<dbReference type="Proteomes" id="UP000789901">
    <property type="component" value="Unassembled WGS sequence"/>
</dbReference>
<comment type="caution">
    <text evidence="2">The sequence shown here is derived from an EMBL/GenBank/DDBJ whole genome shotgun (WGS) entry which is preliminary data.</text>
</comment>
<feature type="non-terminal residue" evidence="2">
    <location>
        <position position="91"/>
    </location>
</feature>
<keyword evidence="3" id="KW-1185">Reference proteome</keyword>
<evidence type="ECO:0000256" key="1">
    <source>
        <dbReference type="SAM" id="MobiDB-lite"/>
    </source>
</evidence>
<organism evidence="2 3">
    <name type="scientific">Gigaspora margarita</name>
    <dbReference type="NCBI Taxonomy" id="4874"/>
    <lineage>
        <taxon>Eukaryota</taxon>
        <taxon>Fungi</taxon>
        <taxon>Fungi incertae sedis</taxon>
        <taxon>Mucoromycota</taxon>
        <taxon>Glomeromycotina</taxon>
        <taxon>Glomeromycetes</taxon>
        <taxon>Diversisporales</taxon>
        <taxon>Gigasporaceae</taxon>
        <taxon>Gigaspora</taxon>
    </lineage>
</organism>
<feature type="compositionally biased region" description="Basic and acidic residues" evidence="1">
    <location>
        <begin position="74"/>
        <end position="91"/>
    </location>
</feature>
<dbReference type="EMBL" id="CAJVQB010102444">
    <property type="protein sequence ID" value="CAG8850719.1"/>
    <property type="molecule type" value="Genomic_DNA"/>
</dbReference>
<feature type="non-terminal residue" evidence="2">
    <location>
        <position position="1"/>
    </location>
</feature>
<feature type="compositionally biased region" description="Basic and acidic residues" evidence="1">
    <location>
        <begin position="47"/>
        <end position="63"/>
    </location>
</feature>
<evidence type="ECO:0000313" key="2">
    <source>
        <dbReference type="EMBL" id="CAG8850719.1"/>
    </source>
</evidence>
<reference evidence="2 3" key="1">
    <citation type="submission" date="2021-06" db="EMBL/GenBank/DDBJ databases">
        <authorList>
            <person name="Kallberg Y."/>
            <person name="Tangrot J."/>
            <person name="Rosling A."/>
        </authorList>
    </citation>
    <scope>NUCLEOTIDE SEQUENCE [LARGE SCALE GENOMIC DNA]</scope>
    <source>
        <strain evidence="2 3">120-4 pot B 10/14</strain>
    </source>
</reference>
<gene>
    <name evidence="2" type="ORF">GMARGA_LOCUS40360</name>
</gene>
<protein>
    <submittedName>
        <fullName evidence="2">34362_t:CDS:1</fullName>
    </submittedName>
</protein>
<name>A0ABN7X8I8_GIGMA</name>
<accession>A0ABN7X8I8</accession>
<proteinExistence type="predicted"/>
<feature type="region of interest" description="Disordered" evidence="1">
    <location>
        <begin position="47"/>
        <end position="91"/>
    </location>
</feature>
<sequence>EISKHQANMGSAQETVQKITIKGVKNHVRSQKLTCVECSDEKIEHKEDQNVISRTPKEQDTKYQRARLSQEPQRSNESKEFDTHIAKDIIL</sequence>
<evidence type="ECO:0000313" key="3">
    <source>
        <dbReference type="Proteomes" id="UP000789901"/>
    </source>
</evidence>